<gene>
    <name evidence="9" type="ORF">PU560_14035</name>
</gene>
<dbReference type="PROSITE" id="PS00894">
    <property type="entry name" value="HTH_DEOR_1"/>
    <property type="match status" value="1"/>
</dbReference>
<dbReference type="InterPro" id="IPR011991">
    <property type="entry name" value="ArsR-like_HTH"/>
</dbReference>
<reference evidence="9" key="1">
    <citation type="submission" date="2023-02" db="EMBL/GenBank/DDBJ databases">
        <title>Georgenia sp.10Sc9-8, isolated from a soil sample collected from the Taklamakan desert.</title>
        <authorList>
            <person name="Liu S."/>
        </authorList>
    </citation>
    <scope>NUCLEOTIDE SEQUENCE</scope>
    <source>
        <strain evidence="9">10Sc9-8</strain>
    </source>
</reference>
<sequence>MLSSTRRESILAELRDAGEVSVTLLAQRLGVSPSTVRRDLNTLSREGHLNRVRGGGAAESGTTTPGGPRPRQAEPDARPFGVVATDRVDAKDRIGARAARLVPEHGVVVLDIGTTAARVAHHLRGRHVTVVTANLAVVDVLRDDPAVELVVLGGVLRRSYLSLVGGLTEQALSHISADVSVLGTSGVRADGSPLDSTSTEVPVKQAILRSAARRVLVADAGKFPGSGLLAYTDPQDVDVLVTTPDADSSGLHALRRRGTEVLLA</sequence>
<comment type="caution">
    <text evidence="9">The sequence shown here is derived from an EMBL/GenBank/DDBJ whole genome shotgun (WGS) entry which is preliminary data.</text>
</comment>
<dbReference type="InterPro" id="IPR037171">
    <property type="entry name" value="NagB/RpiA_transferase-like"/>
</dbReference>
<evidence type="ECO:0000256" key="7">
    <source>
        <dbReference type="SAM" id="MobiDB-lite"/>
    </source>
</evidence>
<keyword evidence="5" id="KW-0804">Transcription</keyword>
<keyword evidence="4 9" id="KW-0238">DNA-binding</keyword>
<dbReference type="SUPFAM" id="SSF100950">
    <property type="entry name" value="NagB/RpiA/CoA transferase-like"/>
    <property type="match status" value="1"/>
</dbReference>
<evidence type="ECO:0000313" key="9">
    <source>
        <dbReference type="EMBL" id="MDD9207572.1"/>
    </source>
</evidence>
<evidence type="ECO:0000256" key="2">
    <source>
        <dbReference type="ARBA" id="ARBA00022491"/>
    </source>
</evidence>
<dbReference type="InterPro" id="IPR036388">
    <property type="entry name" value="WH-like_DNA-bd_sf"/>
</dbReference>
<dbReference type="SMART" id="SM01134">
    <property type="entry name" value="DeoRC"/>
    <property type="match status" value="1"/>
</dbReference>
<comment type="function">
    <text evidence="6">Repressor of the lactose catabolism operon. Galactose-6-phosphate is the inducer.</text>
</comment>
<dbReference type="InterPro" id="IPR036390">
    <property type="entry name" value="WH_DNA-bd_sf"/>
</dbReference>
<dbReference type="GO" id="GO:0003677">
    <property type="term" value="F:DNA binding"/>
    <property type="evidence" value="ECO:0007669"/>
    <property type="project" value="UniProtKB-KW"/>
</dbReference>
<evidence type="ECO:0000256" key="3">
    <source>
        <dbReference type="ARBA" id="ARBA00023015"/>
    </source>
</evidence>
<dbReference type="Proteomes" id="UP001165561">
    <property type="component" value="Unassembled WGS sequence"/>
</dbReference>
<dbReference type="Pfam" id="PF08220">
    <property type="entry name" value="HTH_DeoR"/>
    <property type="match status" value="1"/>
</dbReference>
<accession>A0ABT5TZS4</accession>
<evidence type="ECO:0000313" key="10">
    <source>
        <dbReference type="Proteomes" id="UP001165561"/>
    </source>
</evidence>
<keyword evidence="10" id="KW-1185">Reference proteome</keyword>
<evidence type="ECO:0000259" key="8">
    <source>
        <dbReference type="PROSITE" id="PS51000"/>
    </source>
</evidence>
<dbReference type="Gene3D" id="1.10.10.10">
    <property type="entry name" value="Winged helix-like DNA-binding domain superfamily/Winged helix DNA-binding domain"/>
    <property type="match status" value="1"/>
</dbReference>
<dbReference type="InterPro" id="IPR050313">
    <property type="entry name" value="Carb_Metab_HTH_regulators"/>
</dbReference>
<dbReference type="InterPro" id="IPR014036">
    <property type="entry name" value="DeoR-like_C"/>
</dbReference>
<dbReference type="SMART" id="SM00420">
    <property type="entry name" value="HTH_DEOR"/>
    <property type="match status" value="1"/>
</dbReference>
<evidence type="ECO:0000256" key="5">
    <source>
        <dbReference type="ARBA" id="ARBA00023163"/>
    </source>
</evidence>
<keyword evidence="3" id="KW-0805">Transcription regulation</keyword>
<dbReference type="CDD" id="cd00090">
    <property type="entry name" value="HTH_ARSR"/>
    <property type="match status" value="1"/>
</dbReference>
<proteinExistence type="predicted"/>
<dbReference type="PANTHER" id="PTHR30363">
    <property type="entry name" value="HTH-TYPE TRANSCRIPTIONAL REGULATOR SRLR-RELATED"/>
    <property type="match status" value="1"/>
</dbReference>
<organism evidence="9 10">
    <name type="scientific">Georgenia halotolerans</name>
    <dbReference type="NCBI Taxonomy" id="3028317"/>
    <lineage>
        <taxon>Bacteria</taxon>
        <taxon>Bacillati</taxon>
        <taxon>Actinomycetota</taxon>
        <taxon>Actinomycetes</taxon>
        <taxon>Micrococcales</taxon>
        <taxon>Bogoriellaceae</taxon>
        <taxon>Georgenia</taxon>
    </lineage>
</organism>
<dbReference type="PRINTS" id="PR00037">
    <property type="entry name" value="HTHLACR"/>
</dbReference>
<protein>
    <recommendedName>
        <fullName evidence="1">Lactose phosphotransferase system repressor</fullName>
    </recommendedName>
</protein>
<feature type="region of interest" description="Disordered" evidence="7">
    <location>
        <begin position="41"/>
        <end position="80"/>
    </location>
</feature>
<dbReference type="InterPro" id="IPR001034">
    <property type="entry name" value="DeoR_HTH"/>
</dbReference>
<feature type="domain" description="HTH deoR-type" evidence="8">
    <location>
        <begin position="3"/>
        <end position="58"/>
    </location>
</feature>
<dbReference type="PROSITE" id="PS51000">
    <property type="entry name" value="HTH_DEOR_2"/>
    <property type="match status" value="1"/>
</dbReference>
<name>A0ABT5TZS4_9MICO</name>
<keyword evidence="2" id="KW-0678">Repressor</keyword>
<dbReference type="EMBL" id="JARACI010001125">
    <property type="protein sequence ID" value="MDD9207572.1"/>
    <property type="molecule type" value="Genomic_DNA"/>
</dbReference>
<dbReference type="InterPro" id="IPR018356">
    <property type="entry name" value="Tscrpt_reg_HTH_DeoR_CS"/>
</dbReference>
<dbReference type="Pfam" id="PF00455">
    <property type="entry name" value="DeoRC"/>
    <property type="match status" value="1"/>
</dbReference>
<evidence type="ECO:0000256" key="6">
    <source>
        <dbReference type="ARBA" id="ARBA00024937"/>
    </source>
</evidence>
<dbReference type="PANTHER" id="PTHR30363:SF4">
    <property type="entry name" value="GLYCEROL-3-PHOSPHATE REGULON REPRESSOR"/>
    <property type="match status" value="1"/>
</dbReference>
<evidence type="ECO:0000256" key="1">
    <source>
        <dbReference type="ARBA" id="ARBA00021390"/>
    </source>
</evidence>
<evidence type="ECO:0000256" key="4">
    <source>
        <dbReference type="ARBA" id="ARBA00023125"/>
    </source>
</evidence>
<dbReference type="SUPFAM" id="SSF46785">
    <property type="entry name" value="Winged helix' DNA-binding domain"/>
    <property type="match status" value="1"/>
</dbReference>